<evidence type="ECO:0000313" key="1">
    <source>
        <dbReference type="EMBL" id="ROL44658.1"/>
    </source>
</evidence>
<proteinExistence type="predicted"/>
<evidence type="ECO:0000313" key="2">
    <source>
        <dbReference type="Proteomes" id="UP000281406"/>
    </source>
</evidence>
<accession>A0A3N0YFV2</accession>
<reference evidence="1 2" key="1">
    <citation type="submission" date="2018-10" db="EMBL/GenBank/DDBJ databases">
        <title>Genome assembly for a Yunnan-Guizhou Plateau 3E fish, Anabarilius grahami (Regan), and its evolutionary and genetic applications.</title>
        <authorList>
            <person name="Jiang W."/>
        </authorList>
    </citation>
    <scope>NUCLEOTIDE SEQUENCE [LARGE SCALE GENOMIC DNA]</scope>
    <source>
        <strain evidence="1">AG-KIZ</strain>
        <tissue evidence="1">Muscle</tissue>
    </source>
</reference>
<comment type="caution">
    <text evidence="1">The sequence shown here is derived from an EMBL/GenBank/DDBJ whole genome shotgun (WGS) entry which is preliminary data.</text>
</comment>
<organism evidence="1 2">
    <name type="scientific">Anabarilius grahami</name>
    <name type="common">Kanglang fish</name>
    <name type="synonym">Barilius grahami</name>
    <dbReference type="NCBI Taxonomy" id="495550"/>
    <lineage>
        <taxon>Eukaryota</taxon>
        <taxon>Metazoa</taxon>
        <taxon>Chordata</taxon>
        <taxon>Craniata</taxon>
        <taxon>Vertebrata</taxon>
        <taxon>Euteleostomi</taxon>
        <taxon>Actinopterygii</taxon>
        <taxon>Neopterygii</taxon>
        <taxon>Teleostei</taxon>
        <taxon>Ostariophysi</taxon>
        <taxon>Cypriniformes</taxon>
        <taxon>Xenocyprididae</taxon>
        <taxon>Xenocypridinae</taxon>
        <taxon>Xenocypridinae incertae sedis</taxon>
        <taxon>Anabarilius</taxon>
    </lineage>
</organism>
<dbReference type="Proteomes" id="UP000281406">
    <property type="component" value="Unassembled WGS sequence"/>
</dbReference>
<keyword evidence="2" id="KW-1185">Reference proteome</keyword>
<gene>
    <name evidence="1" type="ORF">DPX16_18369</name>
</gene>
<protein>
    <submittedName>
        <fullName evidence="1">Uncharacterized protein</fullName>
    </submittedName>
</protein>
<dbReference type="EMBL" id="RJVU01044706">
    <property type="protein sequence ID" value="ROL44658.1"/>
    <property type="molecule type" value="Genomic_DNA"/>
</dbReference>
<sequence>MSCVWGHGLIGGLSVERRGPFTQFSSTVGIQESFLVLGTSVNPLHDSSAPCFLGGFICKTLTQRLSVSSVDSCPASLGFLHQGYTWPLWLTSAGEVRRDSKSLSSLQQKAFVHTVHKSDLVFKSDLIRPYCHFPAVQTELPNNEPDIRTDTACGKMPHSRSSNCIQKYYFFPWRCCSIPAVFLSERRGIMRPAVCCKEAVDGLHHQDGLLPPEPRSLAADLCHCDQRQSYDPDAIYHTAAC</sequence>
<name>A0A3N0YFV2_ANAGA</name>
<dbReference type="AlphaFoldDB" id="A0A3N0YFV2"/>